<reference evidence="1" key="1">
    <citation type="submission" date="2018-11" db="EMBL/GenBank/DDBJ databases">
        <authorList>
            <consortium name="Pathogen Informatics"/>
        </authorList>
    </citation>
    <scope>NUCLEOTIDE SEQUENCE</scope>
</reference>
<dbReference type="EMBL" id="CAAALY010265499">
    <property type="protein sequence ID" value="VEL40576.1"/>
    <property type="molecule type" value="Genomic_DNA"/>
</dbReference>
<comment type="caution">
    <text evidence="1">The sequence shown here is derived from an EMBL/GenBank/DDBJ whole genome shotgun (WGS) entry which is preliminary data.</text>
</comment>
<proteinExistence type="predicted"/>
<accession>A0A448XN15</accession>
<evidence type="ECO:0000313" key="2">
    <source>
        <dbReference type="Proteomes" id="UP000784294"/>
    </source>
</evidence>
<evidence type="ECO:0000313" key="1">
    <source>
        <dbReference type="EMBL" id="VEL40576.1"/>
    </source>
</evidence>
<gene>
    <name evidence="1" type="ORF">PXEA_LOCUS34016</name>
</gene>
<name>A0A448XN15_9PLAT</name>
<organism evidence="1 2">
    <name type="scientific">Protopolystoma xenopodis</name>
    <dbReference type="NCBI Taxonomy" id="117903"/>
    <lineage>
        <taxon>Eukaryota</taxon>
        <taxon>Metazoa</taxon>
        <taxon>Spiralia</taxon>
        <taxon>Lophotrochozoa</taxon>
        <taxon>Platyhelminthes</taxon>
        <taxon>Monogenea</taxon>
        <taxon>Polyopisthocotylea</taxon>
        <taxon>Polystomatidea</taxon>
        <taxon>Polystomatidae</taxon>
        <taxon>Protopolystoma</taxon>
    </lineage>
</organism>
<dbReference type="Proteomes" id="UP000784294">
    <property type="component" value="Unassembled WGS sequence"/>
</dbReference>
<dbReference type="AlphaFoldDB" id="A0A448XN15"/>
<protein>
    <submittedName>
        <fullName evidence="1">Uncharacterized protein</fullName>
    </submittedName>
</protein>
<keyword evidence="2" id="KW-1185">Reference proteome</keyword>
<sequence>MGILRAGTHSGYLVCYLPKSCELRLLVVNPRGASSVVVESPTCVDEVKENLTPSCRKSSCIRISLPRGYQLVSGETTALEHYDLLWKTTGLIPYLSEPSTTKGCRPRRWPKSLAGRVMVTPDLGTPSKPNCRMIWLAVSP</sequence>